<proteinExistence type="predicted"/>
<gene>
    <name evidence="1" type="ORF">GOODEAATRI_001540</name>
</gene>
<comment type="caution">
    <text evidence="1">The sequence shown here is derived from an EMBL/GenBank/DDBJ whole genome shotgun (WGS) entry which is preliminary data.</text>
</comment>
<name>A0ABV0P0M2_9TELE</name>
<sequence length="110" mass="12770">MQNNNFAEICCLIARQHIYCGQGLYLGCRRKTMTRVLVMRRGMSEMSEMIVIIMLVMTTQMMRATMIETHSTDLWGRSRIEKNYVFGIFMVITGYNSHSIKDLFCSLQIG</sequence>
<accession>A0ABV0P0M2</accession>
<evidence type="ECO:0000313" key="2">
    <source>
        <dbReference type="Proteomes" id="UP001476798"/>
    </source>
</evidence>
<evidence type="ECO:0008006" key="3">
    <source>
        <dbReference type="Google" id="ProtNLM"/>
    </source>
</evidence>
<dbReference type="EMBL" id="JAHRIO010060018">
    <property type="protein sequence ID" value="MEQ2177226.1"/>
    <property type="molecule type" value="Genomic_DNA"/>
</dbReference>
<protein>
    <recommendedName>
        <fullName evidence="3">NADH dehydrogenase subunit 4L</fullName>
    </recommendedName>
</protein>
<reference evidence="1 2" key="1">
    <citation type="submission" date="2021-06" db="EMBL/GenBank/DDBJ databases">
        <authorList>
            <person name="Palmer J.M."/>
        </authorList>
    </citation>
    <scope>NUCLEOTIDE SEQUENCE [LARGE SCALE GENOMIC DNA]</scope>
    <source>
        <strain evidence="1 2">GA_2019</strain>
        <tissue evidence="1">Muscle</tissue>
    </source>
</reference>
<evidence type="ECO:0000313" key="1">
    <source>
        <dbReference type="EMBL" id="MEQ2177226.1"/>
    </source>
</evidence>
<organism evidence="1 2">
    <name type="scientific">Goodea atripinnis</name>
    <dbReference type="NCBI Taxonomy" id="208336"/>
    <lineage>
        <taxon>Eukaryota</taxon>
        <taxon>Metazoa</taxon>
        <taxon>Chordata</taxon>
        <taxon>Craniata</taxon>
        <taxon>Vertebrata</taxon>
        <taxon>Euteleostomi</taxon>
        <taxon>Actinopterygii</taxon>
        <taxon>Neopterygii</taxon>
        <taxon>Teleostei</taxon>
        <taxon>Neoteleostei</taxon>
        <taxon>Acanthomorphata</taxon>
        <taxon>Ovalentaria</taxon>
        <taxon>Atherinomorphae</taxon>
        <taxon>Cyprinodontiformes</taxon>
        <taxon>Goodeidae</taxon>
        <taxon>Goodea</taxon>
    </lineage>
</organism>
<dbReference type="Proteomes" id="UP001476798">
    <property type="component" value="Unassembled WGS sequence"/>
</dbReference>
<keyword evidence="2" id="KW-1185">Reference proteome</keyword>